<dbReference type="Proteomes" id="UP000271889">
    <property type="component" value="Unassembled WGS sequence"/>
</dbReference>
<dbReference type="SUPFAM" id="SSF56112">
    <property type="entry name" value="Protein kinase-like (PK-like)"/>
    <property type="match status" value="1"/>
</dbReference>
<name>A0A3P7QDH8_CYLGO</name>
<dbReference type="OrthoDB" id="3649325at2759"/>
<evidence type="ECO:0000256" key="1">
    <source>
        <dbReference type="ARBA" id="ARBA00023209"/>
    </source>
</evidence>
<evidence type="ECO:0000313" key="5">
    <source>
        <dbReference type="Proteomes" id="UP000271889"/>
    </source>
</evidence>
<dbReference type="InterPro" id="IPR011009">
    <property type="entry name" value="Kinase-like_dom_sf"/>
</dbReference>
<dbReference type="AlphaFoldDB" id="A0A3P7QDH8"/>
<dbReference type="GO" id="GO:0004103">
    <property type="term" value="F:choline kinase activity"/>
    <property type="evidence" value="ECO:0007669"/>
    <property type="project" value="TreeGrafter"/>
</dbReference>
<dbReference type="GO" id="GO:0004305">
    <property type="term" value="F:ethanolamine kinase activity"/>
    <property type="evidence" value="ECO:0007669"/>
    <property type="project" value="TreeGrafter"/>
</dbReference>
<gene>
    <name evidence="4" type="ORF">CGOC_LOCUS10965</name>
</gene>
<keyword evidence="5" id="KW-1185">Reference proteome</keyword>
<dbReference type="PANTHER" id="PTHR22603">
    <property type="entry name" value="CHOLINE/ETHANOALAMINE KINASE"/>
    <property type="match status" value="1"/>
</dbReference>
<dbReference type="EMBL" id="UYRV01113783">
    <property type="protein sequence ID" value="VDN28459.1"/>
    <property type="molecule type" value="Genomic_DNA"/>
</dbReference>
<evidence type="ECO:0000256" key="3">
    <source>
        <dbReference type="ARBA" id="ARBA00038211"/>
    </source>
</evidence>
<comment type="similarity">
    <text evidence="3">Belongs to the choline/ethanolamine kinase family.</text>
</comment>
<dbReference type="Pfam" id="PF01633">
    <property type="entry name" value="Choline_kinase"/>
    <property type="match status" value="1"/>
</dbReference>
<evidence type="ECO:0000313" key="4">
    <source>
        <dbReference type="EMBL" id="VDN28459.1"/>
    </source>
</evidence>
<dbReference type="GO" id="GO:0005737">
    <property type="term" value="C:cytoplasm"/>
    <property type="evidence" value="ECO:0007669"/>
    <property type="project" value="TreeGrafter"/>
</dbReference>
<evidence type="ECO:0008006" key="6">
    <source>
        <dbReference type="Google" id="ProtNLM"/>
    </source>
</evidence>
<proteinExistence type="inferred from homology"/>
<evidence type="ECO:0000256" key="2">
    <source>
        <dbReference type="ARBA" id="ARBA00023264"/>
    </source>
</evidence>
<keyword evidence="1" id="KW-0443">Lipid metabolism</keyword>
<keyword evidence="1" id="KW-0444">Lipid biosynthesis</keyword>
<accession>A0A3P7QDH8</accession>
<sequence length="175" mass="20153">MPLPKAPQMVPMCRSWLAKYVDNGGGHISLEKTAVYGDIEFPKVLTVEQLQDELDEIERFLDKQECPSVFCHNDIVPANVLLRERGLDEGDVIDESRLVLIDFEFGSYNHRAYEIANSMTEHGMTYGTSKHPYYDTDTRIMEDEDFARTYCSSYVDQLYKVTALELKSKIAYKSF</sequence>
<dbReference type="GO" id="GO:0006646">
    <property type="term" value="P:phosphatidylethanolamine biosynthetic process"/>
    <property type="evidence" value="ECO:0007669"/>
    <property type="project" value="TreeGrafter"/>
</dbReference>
<dbReference type="PANTHER" id="PTHR22603:SF93">
    <property type="entry name" value="RE24176P"/>
    <property type="match status" value="1"/>
</dbReference>
<organism evidence="4 5">
    <name type="scientific">Cylicostephanus goldi</name>
    <name type="common">Nematode worm</name>
    <dbReference type="NCBI Taxonomy" id="71465"/>
    <lineage>
        <taxon>Eukaryota</taxon>
        <taxon>Metazoa</taxon>
        <taxon>Ecdysozoa</taxon>
        <taxon>Nematoda</taxon>
        <taxon>Chromadorea</taxon>
        <taxon>Rhabditida</taxon>
        <taxon>Rhabditina</taxon>
        <taxon>Rhabditomorpha</taxon>
        <taxon>Strongyloidea</taxon>
        <taxon>Strongylidae</taxon>
        <taxon>Cylicostephanus</taxon>
    </lineage>
</organism>
<reference evidence="4 5" key="1">
    <citation type="submission" date="2018-11" db="EMBL/GenBank/DDBJ databases">
        <authorList>
            <consortium name="Pathogen Informatics"/>
        </authorList>
    </citation>
    <scope>NUCLEOTIDE SEQUENCE [LARGE SCALE GENOMIC DNA]</scope>
</reference>
<keyword evidence="2" id="KW-1208">Phospholipid metabolism</keyword>
<dbReference type="Gene3D" id="3.90.1200.10">
    <property type="match status" value="1"/>
</dbReference>
<protein>
    <recommendedName>
        <fullName evidence="6">Protein kinase domain-containing protein</fullName>
    </recommendedName>
</protein>
<keyword evidence="1" id="KW-0594">Phospholipid biosynthesis</keyword>